<organism evidence="3 4">
    <name type="scientific">Clostridium botulinum B2 450</name>
    <dbReference type="NCBI Taxonomy" id="1379739"/>
    <lineage>
        <taxon>Bacteria</taxon>
        <taxon>Bacillati</taxon>
        <taxon>Bacillota</taxon>
        <taxon>Clostridia</taxon>
        <taxon>Eubacteriales</taxon>
        <taxon>Clostridiaceae</taxon>
        <taxon>Clostridium</taxon>
    </lineage>
</organism>
<evidence type="ECO:0000259" key="2">
    <source>
        <dbReference type="Pfam" id="PF02517"/>
    </source>
</evidence>
<evidence type="ECO:0000256" key="1">
    <source>
        <dbReference type="SAM" id="Phobius"/>
    </source>
</evidence>
<feature type="transmembrane region" description="Helical" evidence="1">
    <location>
        <begin position="38"/>
        <end position="58"/>
    </location>
</feature>
<dbReference type="EMBL" id="JXSU01000007">
    <property type="protein sequence ID" value="KIS23064.1"/>
    <property type="molecule type" value="Genomic_DNA"/>
</dbReference>
<comment type="caution">
    <text evidence="3">The sequence shown here is derived from an EMBL/GenBank/DDBJ whole genome shotgun (WGS) entry which is preliminary data.</text>
</comment>
<keyword evidence="1" id="KW-1133">Transmembrane helix</keyword>
<protein>
    <submittedName>
        <fullName evidence="3">CAAX protease</fullName>
    </submittedName>
</protein>
<dbReference type="OrthoDB" id="449657at2"/>
<evidence type="ECO:0000313" key="3">
    <source>
        <dbReference type="EMBL" id="KIS23064.1"/>
    </source>
</evidence>
<evidence type="ECO:0000313" key="4">
    <source>
        <dbReference type="Proteomes" id="UP000032250"/>
    </source>
</evidence>
<dbReference type="AlphaFoldDB" id="A0A0D1AIZ2"/>
<feature type="transmembrane region" description="Helical" evidence="1">
    <location>
        <begin position="153"/>
        <end position="172"/>
    </location>
</feature>
<feature type="transmembrane region" description="Helical" evidence="1">
    <location>
        <begin position="123"/>
        <end position="141"/>
    </location>
</feature>
<dbReference type="PATRIC" id="fig|1379739.3.peg.1432"/>
<feature type="domain" description="CAAX prenyl protease 2/Lysostaphin resistance protein A-like" evidence="2">
    <location>
        <begin position="122"/>
        <end position="220"/>
    </location>
</feature>
<name>A0A0D1AIZ2_CLOBO</name>
<dbReference type="GO" id="GO:0006508">
    <property type="term" value="P:proteolysis"/>
    <property type="evidence" value="ECO:0007669"/>
    <property type="project" value="UniProtKB-KW"/>
</dbReference>
<keyword evidence="3" id="KW-0378">Hydrolase</keyword>
<sequence length="233" mass="26298">MNIDIPIIKNKSVQLIIITSIVLMCCIIMGIVDAIIKPSYAVKSAIKIILFLGCPLVYSHLTKQLSLKKLFCFKKQSFFMSLFLGMGVFIVIMGTYFSLRNVLDLSGITIALQSNIGVSKNNFVFVSLYISFINSLLEEFFFRGFAFLSLKKFTSRSLAYSISSISFALYHIAMMIGWFSIVTFVLVMMGLVVGGIIFNFLNEKNEDIYSSWMVHMFANFAINVIGFILFGIF</sequence>
<keyword evidence="1" id="KW-0472">Membrane</keyword>
<feature type="transmembrane region" description="Helical" evidence="1">
    <location>
        <begin position="178"/>
        <end position="201"/>
    </location>
</feature>
<dbReference type="Proteomes" id="UP000032250">
    <property type="component" value="Unassembled WGS sequence"/>
</dbReference>
<feature type="transmembrane region" description="Helical" evidence="1">
    <location>
        <begin position="12"/>
        <end position="32"/>
    </location>
</feature>
<dbReference type="GO" id="GO:0080120">
    <property type="term" value="P:CAAX-box protein maturation"/>
    <property type="evidence" value="ECO:0007669"/>
    <property type="project" value="UniProtKB-ARBA"/>
</dbReference>
<gene>
    <name evidence="3" type="ORF">N495_05530</name>
</gene>
<dbReference type="InterPro" id="IPR003675">
    <property type="entry name" value="Rce1/LyrA-like_dom"/>
</dbReference>
<feature type="transmembrane region" description="Helical" evidence="1">
    <location>
        <begin position="78"/>
        <end position="99"/>
    </location>
</feature>
<keyword evidence="3" id="KW-0645">Protease</keyword>
<keyword evidence="1" id="KW-0812">Transmembrane</keyword>
<proteinExistence type="predicted"/>
<dbReference type="Pfam" id="PF02517">
    <property type="entry name" value="Rce1-like"/>
    <property type="match status" value="1"/>
</dbReference>
<dbReference type="RefSeq" id="WP_003489483.1">
    <property type="nucleotide sequence ID" value="NZ_JXSU01000007.1"/>
</dbReference>
<dbReference type="HOGENOM" id="CLU_1188274_0_0_9"/>
<reference evidence="3 4" key="1">
    <citation type="submission" date="2014-06" db="EMBL/GenBank/DDBJ databases">
        <title>Genome characterization of distinct group I Clostridium botulinum lineages.</title>
        <authorList>
            <person name="Giordani F."/>
            <person name="Anselmo A."/>
            <person name="Fillo S."/>
            <person name="Palozzi A.M."/>
            <person name="Fortunato A."/>
            <person name="Gentile B."/>
            <person name="Ciammaruconi A."/>
            <person name="Anniballi F."/>
            <person name="De Medici D."/>
            <person name="Lista F."/>
        </authorList>
    </citation>
    <scope>NUCLEOTIDE SEQUENCE [LARGE SCALE GENOMIC DNA]</scope>
    <source>
        <strain evidence="3 4">B2 450</strain>
    </source>
</reference>
<dbReference type="GO" id="GO:0004175">
    <property type="term" value="F:endopeptidase activity"/>
    <property type="evidence" value="ECO:0007669"/>
    <property type="project" value="UniProtKB-ARBA"/>
</dbReference>
<feature type="transmembrane region" description="Helical" evidence="1">
    <location>
        <begin position="213"/>
        <end position="232"/>
    </location>
</feature>
<accession>A0A0D1AIZ2</accession>